<protein>
    <submittedName>
        <fullName evidence="9">ABC transporter ATP-binding protein</fullName>
    </submittedName>
</protein>
<dbReference type="Proteomes" id="UP000515909">
    <property type="component" value="Chromosome"/>
</dbReference>
<dbReference type="GO" id="GO:0005524">
    <property type="term" value="F:ATP binding"/>
    <property type="evidence" value="ECO:0007669"/>
    <property type="project" value="UniProtKB-KW"/>
</dbReference>
<dbReference type="GO" id="GO:0015833">
    <property type="term" value="P:peptide transport"/>
    <property type="evidence" value="ECO:0007669"/>
    <property type="project" value="InterPro"/>
</dbReference>
<feature type="domain" description="ABC transporter" evidence="8">
    <location>
        <begin position="5"/>
        <end position="254"/>
    </location>
</feature>
<dbReference type="GO" id="GO:0016887">
    <property type="term" value="F:ATP hydrolysis activity"/>
    <property type="evidence" value="ECO:0007669"/>
    <property type="project" value="InterPro"/>
</dbReference>
<dbReference type="CDD" id="cd03257">
    <property type="entry name" value="ABC_NikE_OppD_transporters"/>
    <property type="match status" value="1"/>
</dbReference>
<comment type="subcellular location">
    <subcellularLocation>
        <location evidence="1">Cell membrane</location>
        <topology evidence="1">Peripheral membrane protein</topology>
    </subcellularLocation>
</comment>
<evidence type="ECO:0000256" key="2">
    <source>
        <dbReference type="ARBA" id="ARBA00005417"/>
    </source>
</evidence>
<dbReference type="PANTHER" id="PTHR43297">
    <property type="entry name" value="OLIGOPEPTIDE TRANSPORT ATP-BINDING PROTEIN APPD"/>
    <property type="match status" value="1"/>
</dbReference>
<organism evidence="9 10">
    <name type="scientific">Caproicibacter fermentans</name>
    <dbReference type="NCBI Taxonomy" id="2576756"/>
    <lineage>
        <taxon>Bacteria</taxon>
        <taxon>Bacillati</taxon>
        <taxon>Bacillota</taxon>
        <taxon>Clostridia</taxon>
        <taxon>Eubacteriales</taxon>
        <taxon>Acutalibacteraceae</taxon>
        <taxon>Caproicibacter</taxon>
    </lineage>
</organism>
<dbReference type="PROSITE" id="PS50893">
    <property type="entry name" value="ABC_TRANSPORTER_2"/>
    <property type="match status" value="1"/>
</dbReference>
<dbReference type="Pfam" id="PF08352">
    <property type="entry name" value="oligo_HPY"/>
    <property type="match status" value="1"/>
</dbReference>
<dbReference type="Pfam" id="PF00005">
    <property type="entry name" value="ABC_tran"/>
    <property type="match status" value="1"/>
</dbReference>
<gene>
    <name evidence="9" type="ORF">HCR03_18340</name>
</gene>
<dbReference type="GO" id="GO:0005886">
    <property type="term" value="C:plasma membrane"/>
    <property type="evidence" value="ECO:0007669"/>
    <property type="project" value="UniProtKB-SubCell"/>
</dbReference>
<evidence type="ECO:0000256" key="6">
    <source>
        <dbReference type="ARBA" id="ARBA00022840"/>
    </source>
</evidence>
<dbReference type="PANTHER" id="PTHR43297:SF2">
    <property type="entry name" value="DIPEPTIDE TRANSPORT ATP-BINDING PROTEIN DPPD"/>
    <property type="match status" value="1"/>
</dbReference>
<sequence>MENLLEVRDLKTYFYTQDGVVKSVDGVSFSVRRGETFGLVGESGCGKSQTCRSVLRLIKKPGKIVGGQVLYRGRDLVKMKARELRKIRGKEISIIFQEPMTSLNPVLKIRKQIYESFEGLNLSKQEKNDRAVELLKLVGIPMPETRLDEYIHQFSGGMRQRAMIAIALGSNPKLLIADEPTTALDVTIQDQIMKLLNRLKQELDMSVILVTHDLGVVAQMCDRVAVMYAGMVMEMTDTVTLFAKPRHPYTYALMSSLPDQSKRGSRLEPILGSPPDLGNLPQGCPFAPRCKFCRDICKKELPPLVEVEPGHMSRCHLKKDETNFSGIISVPEAKGEKILK</sequence>
<keyword evidence="7" id="KW-0472">Membrane</keyword>
<dbReference type="InterPro" id="IPR003439">
    <property type="entry name" value="ABC_transporter-like_ATP-bd"/>
</dbReference>
<keyword evidence="3" id="KW-0813">Transport</keyword>
<dbReference type="AlphaFoldDB" id="A0A7G8TAC3"/>
<evidence type="ECO:0000256" key="5">
    <source>
        <dbReference type="ARBA" id="ARBA00022741"/>
    </source>
</evidence>
<proteinExistence type="inferred from homology"/>
<dbReference type="SMART" id="SM00382">
    <property type="entry name" value="AAA"/>
    <property type="match status" value="1"/>
</dbReference>
<evidence type="ECO:0000313" key="9">
    <source>
        <dbReference type="EMBL" id="QNK40564.1"/>
    </source>
</evidence>
<dbReference type="InterPro" id="IPR050388">
    <property type="entry name" value="ABC_Ni/Peptide_Import"/>
</dbReference>
<comment type="similarity">
    <text evidence="2">Belongs to the ABC transporter superfamily.</text>
</comment>
<evidence type="ECO:0000256" key="7">
    <source>
        <dbReference type="ARBA" id="ARBA00023136"/>
    </source>
</evidence>
<dbReference type="InterPro" id="IPR027417">
    <property type="entry name" value="P-loop_NTPase"/>
</dbReference>
<evidence type="ECO:0000256" key="3">
    <source>
        <dbReference type="ARBA" id="ARBA00022448"/>
    </source>
</evidence>
<dbReference type="FunFam" id="3.40.50.300:FF:000016">
    <property type="entry name" value="Oligopeptide ABC transporter ATP-binding component"/>
    <property type="match status" value="1"/>
</dbReference>
<name>A0A7G8TAC3_9FIRM</name>
<dbReference type="InterPro" id="IPR003593">
    <property type="entry name" value="AAA+_ATPase"/>
</dbReference>
<dbReference type="InterPro" id="IPR017871">
    <property type="entry name" value="ABC_transporter-like_CS"/>
</dbReference>
<dbReference type="PROSITE" id="PS00211">
    <property type="entry name" value="ABC_TRANSPORTER_1"/>
    <property type="match status" value="1"/>
</dbReference>
<dbReference type="Gene3D" id="3.40.50.300">
    <property type="entry name" value="P-loop containing nucleotide triphosphate hydrolases"/>
    <property type="match status" value="1"/>
</dbReference>
<keyword evidence="6 9" id="KW-0067">ATP-binding</keyword>
<dbReference type="KEGG" id="cfem:HCR03_18340"/>
<reference evidence="9 10" key="1">
    <citation type="submission" date="2020-08" db="EMBL/GenBank/DDBJ databases">
        <title>The isolate Caproiciproducens sp. 7D4C2 produces n-caproate at mildly acidic conditions from hexoses: genome and rBOX comparison with related strains and chain-elongating bacteria.</title>
        <authorList>
            <person name="Esquivel-Elizondo S."/>
            <person name="Bagci C."/>
            <person name="Temovska M."/>
            <person name="Jeon B.S."/>
            <person name="Bessarab I."/>
            <person name="Williams R.B.H."/>
            <person name="Huson D.H."/>
            <person name="Angenent L.T."/>
        </authorList>
    </citation>
    <scope>NUCLEOTIDE SEQUENCE [LARGE SCALE GENOMIC DNA]</scope>
    <source>
        <strain evidence="9 10">7D4C2</strain>
    </source>
</reference>
<evidence type="ECO:0000256" key="4">
    <source>
        <dbReference type="ARBA" id="ARBA00022475"/>
    </source>
</evidence>
<accession>A0A7G8TAC3</accession>
<dbReference type="SUPFAM" id="SSF52540">
    <property type="entry name" value="P-loop containing nucleoside triphosphate hydrolases"/>
    <property type="match status" value="1"/>
</dbReference>
<keyword evidence="5" id="KW-0547">Nucleotide-binding</keyword>
<evidence type="ECO:0000313" key="10">
    <source>
        <dbReference type="Proteomes" id="UP000515909"/>
    </source>
</evidence>
<dbReference type="InterPro" id="IPR013563">
    <property type="entry name" value="Oligopep_ABC_C"/>
</dbReference>
<dbReference type="EMBL" id="CP060286">
    <property type="protein sequence ID" value="QNK40564.1"/>
    <property type="molecule type" value="Genomic_DNA"/>
</dbReference>
<dbReference type="NCBIfam" id="TIGR01727">
    <property type="entry name" value="oligo_HPY"/>
    <property type="match status" value="1"/>
</dbReference>
<evidence type="ECO:0000256" key="1">
    <source>
        <dbReference type="ARBA" id="ARBA00004202"/>
    </source>
</evidence>
<dbReference type="RefSeq" id="WP_187035811.1">
    <property type="nucleotide sequence ID" value="NZ_CP060286.1"/>
</dbReference>
<keyword evidence="4" id="KW-1003">Cell membrane</keyword>
<evidence type="ECO:0000259" key="8">
    <source>
        <dbReference type="PROSITE" id="PS50893"/>
    </source>
</evidence>